<dbReference type="AlphaFoldDB" id="A0A0C2CZT0"/>
<evidence type="ECO:0000313" key="2">
    <source>
        <dbReference type="Proteomes" id="UP000031599"/>
    </source>
</evidence>
<organism evidence="1 2">
    <name type="scientific">Enhygromyxa salina</name>
    <dbReference type="NCBI Taxonomy" id="215803"/>
    <lineage>
        <taxon>Bacteria</taxon>
        <taxon>Pseudomonadati</taxon>
        <taxon>Myxococcota</taxon>
        <taxon>Polyangia</taxon>
        <taxon>Nannocystales</taxon>
        <taxon>Nannocystaceae</taxon>
        <taxon>Enhygromyxa</taxon>
    </lineage>
</organism>
<proteinExistence type="predicted"/>
<evidence type="ECO:0000313" key="1">
    <source>
        <dbReference type="EMBL" id="KIG13377.1"/>
    </source>
</evidence>
<sequence length="45" mass="4906">MALRPGACPFTRAIAASRRWIGADRTPKASLRRWIGGDGWPTAPL</sequence>
<protein>
    <submittedName>
        <fullName evidence="1">Uncharacterized protein</fullName>
    </submittedName>
</protein>
<dbReference type="Proteomes" id="UP000031599">
    <property type="component" value="Unassembled WGS sequence"/>
</dbReference>
<name>A0A0C2CZT0_9BACT</name>
<reference evidence="1 2" key="1">
    <citation type="submission" date="2014-12" db="EMBL/GenBank/DDBJ databases">
        <title>Genome assembly of Enhygromyxa salina DSM 15201.</title>
        <authorList>
            <person name="Sharma G."/>
            <person name="Subramanian S."/>
        </authorList>
    </citation>
    <scope>NUCLEOTIDE SEQUENCE [LARGE SCALE GENOMIC DNA]</scope>
    <source>
        <strain evidence="1 2">DSM 15201</strain>
    </source>
</reference>
<gene>
    <name evidence="1" type="ORF">DB30_08144</name>
</gene>
<comment type="caution">
    <text evidence="1">The sequence shown here is derived from an EMBL/GenBank/DDBJ whole genome shotgun (WGS) entry which is preliminary data.</text>
</comment>
<dbReference type="EMBL" id="JMCC02000099">
    <property type="protein sequence ID" value="KIG13377.1"/>
    <property type="molecule type" value="Genomic_DNA"/>
</dbReference>
<accession>A0A0C2CZT0</accession>